<dbReference type="KEGG" id="clt:CM240_1343"/>
<dbReference type="AlphaFoldDB" id="W6S2H4"/>
<organism evidence="2 3">
    <name type="scientific">Clostridium bornimense</name>
    <dbReference type="NCBI Taxonomy" id="1216932"/>
    <lineage>
        <taxon>Bacteria</taxon>
        <taxon>Bacillati</taxon>
        <taxon>Bacillota</taxon>
        <taxon>Clostridia</taxon>
        <taxon>Eubacteriales</taxon>
        <taxon>Clostridiaceae</taxon>
        <taxon>Clostridium</taxon>
    </lineage>
</organism>
<proteinExistence type="predicted"/>
<gene>
    <name evidence="2" type="ORF">CM240_1343</name>
</gene>
<sequence>MQKKKSGFTLVEVMCAISIIALLALVVVPDIRAYIIKTRKLVVIAQTHNAMKAIDTHNMFSSGSDYIRYADIESETTILEAKEIINDDTLLSEDDISKIKKLGLCAAKLIVKDDEALKFVEIYKDGNFCWYNRDRDMSVLKTPMHKYGYDYK</sequence>
<dbReference type="SUPFAM" id="SSF54523">
    <property type="entry name" value="Pili subunits"/>
    <property type="match status" value="1"/>
</dbReference>
<evidence type="ECO:0008006" key="4">
    <source>
        <dbReference type="Google" id="ProtNLM"/>
    </source>
</evidence>
<keyword evidence="3" id="KW-1185">Reference proteome</keyword>
<dbReference type="InterPro" id="IPR045584">
    <property type="entry name" value="Pilin-like"/>
</dbReference>
<dbReference type="Pfam" id="PF07963">
    <property type="entry name" value="N_methyl"/>
    <property type="match status" value="1"/>
</dbReference>
<dbReference type="RefSeq" id="WP_044037591.1">
    <property type="nucleotide sequence ID" value="NZ_HG917868.1"/>
</dbReference>
<dbReference type="Gene3D" id="3.30.700.10">
    <property type="entry name" value="Glycoprotein, Type 4 Pilin"/>
    <property type="match status" value="1"/>
</dbReference>
<dbReference type="InterPro" id="IPR012902">
    <property type="entry name" value="N_methyl_site"/>
</dbReference>
<keyword evidence="1" id="KW-1133">Transmembrane helix</keyword>
<evidence type="ECO:0000313" key="3">
    <source>
        <dbReference type="Proteomes" id="UP000019426"/>
    </source>
</evidence>
<evidence type="ECO:0000313" key="2">
    <source>
        <dbReference type="EMBL" id="CDM68502.1"/>
    </source>
</evidence>
<dbReference type="EMBL" id="HG917868">
    <property type="protein sequence ID" value="CDM68502.1"/>
    <property type="molecule type" value="Genomic_DNA"/>
</dbReference>
<evidence type="ECO:0000256" key="1">
    <source>
        <dbReference type="SAM" id="Phobius"/>
    </source>
</evidence>
<dbReference type="STRING" id="1216932.CM240_1343"/>
<dbReference type="PATRIC" id="fig|1216932.3.peg.1337"/>
<accession>W6S2H4</accession>
<keyword evidence="1" id="KW-0472">Membrane</keyword>
<dbReference type="OrthoDB" id="1819208at2"/>
<name>W6S2H4_9CLOT</name>
<dbReference type="HOGENOM" id="CLU_143357_1_0_9"/>
<protein>
    <recommendedName>
        <fullName evidence="4">Prepilin-type N-terminal cleavage/methylation domain-containing protein</fullName>
    </recommendedName>
</protein>
<dbReference type="Proteomes" id="UP000019426">
    <property type="component" value="Chromosome M2/40_rep1"/>
</dbReference>
<feature type="transmembrane region" description="Helical" evidence="1">
    <location>
        <begin position="7"/>
        <end position="28"/>
    </location>
</feature>
<keyword evidence="1" id="KW-0812">Transmembrane</keyword>
<dbReference type="NCBIfam" id="TIGR02532">
    <property type="entry name" value="IV_pilin_GFxxxE"/>
    <property type="match status" value="1"/>
</dbReference>
<reference evidence="2 3" key="1">
    <citation type="submission" date="2013-11" db="EMBL/GenBank/DDBJ databases">
        <title>Complete genome sequence of Clostridum sp. M2/40.</title>
        <authorList>
            <person name="Wibberg D."/>
            <person name="Puehler A."/>
            <person name="Schlueter A."/>
        </authorList>
    </citation>
    <scope>NUCLEOTIDE SEQUENCE [LARGE SCALE GENOMIC DNA]</scope>
    <source>
        <strain evidence="3">M2/40</strain>
    </source>
</reference>